<dbReference type="EMBL" id="MN739789">
    <property type="protein sequence ID" value="QHT26432.1"/>
    <property type="molecule type" value="Genomic_DNA"/>
</dbReference>
<dbReference type="AlphaFoldDB" id="A0A6C0ECG7"/>
<name>A0A6C0ECG7_9ZZZZ</name>
<protein>
    <submittedName>
        <fullName evidence="1">Uncharacterized protein</fullName>
    </submittedName>
</protein>
<evidence type="ECO:0000313" key="1">
    <source>
        <dbReference type="EMBL" id="QHT26432.1"/>
    </source>
</evidence>
<accession>A0A6C0ECG7</accession>
<sequence>MEIEKWIQSHINCNKKILLNKNDVTHCRYQPLFVNPTEKFIRVLRRKKYFRDDTELCNKMKNAIKKEFETNKKFYIKLDDTIMNTYDDEVLFDILEDSSFDVGSGILIYKRRKDVIIQEEVHNFYNRYKDQIDLKLASVSNFVISSQHDHNKCAEINNWIPLISYGQTTLGLCWNKDDPLFKKCGVLYSFDENSYAKPVEETIESLLDDNTKLIDLVKKYENETIASDDA</sequence>
<proteinExistence type="predicted"/>
<reference evidence="1" key="1">
    <citation type="journal article" date="2020" name="Nature">
        <title>Giant virus diversity and host interactions through global metagenomics.</title>
        <authorList>
            <person name="Schulz F."/>
            <person name="Roux S."/>
            <person name="Paez-Espino D."/>
            <person name="Jungbluth S."/>
            <person name="Walsh D.A."/>
            <person name="Denef V.J."/>
            <person name="McMahon K.D."/>
            <person name="Konstantinidis K.T."/>
            <person name="Eloe-Fadrosh E.A."/>
            <person name="Kyrpides N.C."/>
            <person name="Woyke T."/>
        </authorList>
    </citation>
    <scope>NUCLEOTIDE SEQUENCE</scope>
    <source>
        <strain evidence="1">GVMAG-M-3300023179-27</strain>
    </source>
</reference>
<organism evidence="1">
    <name type="scientific">viral metagenome</name>
    <dbReference type="NCBI Taxonomy" id="1070528"/>
    <lineage>
        <taxon>unclassified sequences</taxon>
        <taxon>metagenomes</taxon>
        <taxon>organismal metagenomes</taxon>
    </lineage>
</organism>